<dbReference type="SUPFAM" id="SSF53613">
    <property type="entry name" value="Ribokinase-like"/>
    <property type="match status" value="1"/>
</dbReference>
<keyword evidence="13" id="KW-0808">Transferase</keyword>
<comment type="catalytic activity">
    <reaction evidence="1">
        <text>4-amino-5-hydroxymethyl-2-methylpyrimidine + ATP = 4-amino-2-methyl-5-(phosphooxymethyl)pyrimidine + ADP + H(+)</text>
        <dbReference type="Rhea" id="RHEA:23096"/>
        <dbReference type="ChEBI" id="CHEBI:15378"/>
        <dbReference type="ChEBI" id="CHEBI:16892"/>
        <dbReference type="ChEBI" id="CHEBI:30616"/>
        <dbReference type="ChEBI" id="CHEBI:58354"/>
        <dbReference type="ChEBI" id="CHEBI:456216"/>
        <dbReference type="EC" id="2.7.1.49"/>
    </reaction>
</comment>
<comment type="caution">
    <text evidence="13">The sequence shown here is derived from an EMBL/GenBank/DDBJ whole genome shotgun (WGS) entry which is preliminary data.</text>
</comment>
<evidence type="ECO:0000256" key="10">
    <source>
        <dbReference type="ARBA" id="ARBA00042102"/>
    </source>
</evidence>
<evidence type="ECO:0000313" key="13">
    <source>
        <dbReference type="EMBL" id="MBM6754424.1"/>
    </source>
</evidence>
<dbReference type="Pfam" id="PF08543">
    <property type="entry name" value="Phos_pyr_kin"/>
    <property type="match status" value="1"/>
</dbReference>
<evidence type="ECO:0000256" key="3">
    <source>
        <dbReference type="ARBA" id="ARBA00004769"/>
    </source>
</evidence>
<reference evidence="13 14" key="1">
    <citation type="journal article" date="2021" name="Sci. Rep.">
        <title>The distribution of antibiotic resistance genes in chicken gut microbiota commensals.</title>
        <authorList>
            <person name="Juricova H."/>
            <person name="Matiasovicova J."/>
            <person name="Kubasova T."/>
            <person name="Cejkova D."/>
            <person name="Rychlik I."/>
        </authorList>
    </citation>
    <scope>NUCLEOTIDE SEQUENCE [LARGE SCALE GENOMIC DNA]</scope>
    <source>
        <strain evidence="13 14">An810</strain>
    </source>
</reference>
<dbReference type="EMBL" id="JACJJQ010000029">
    <property type="protein sequence ID" value="MBM6754424.1"/>
    <property type="molecule type" value="Genomic_DNA"/>
</dbReference>
<dbReference type="Proteomes" id="UP000776629">
    <property type="component" value="Unassembled WGS sequence"/>
</dbReference>
<feature type="domain" description="Pyridoxamine kinase/Phosphomethylpyrimidine kinase" evidence="12">
    <location>
        <begin position="15"/>
        <end position="261"/>
    </location>
</feature>
<accession>A0ABS2EPL0</accession>
<protein>
    <recommendedName>
        <fullName evidence="7">Hydroxymethylpyrimidine/phosphomethylpyrimidine kinase</fullName>
        <ecNumber evidence="5">2.7.1.49</ecNumber>
        <ecNumber evidence="6">2.7.4.7</ecNumber>
    </recommendedName>
    <alternativeName>
        <fullName evidence="10">Hydroxymethylpyrimidine kinase</fullName>
    </alternativeName>
    <alternativeName>
        <fullName evidence="11">Hydroxymethylpyrimidine phosphate kinase</fullName>
    </alternativeName>
</protein>
<gene>
    <name evidence="13" type="primary">thiD</name>
    <name evidence="13" type="ORF">H5993_06610</name>
</gene>
<evidence type="ECO:0000259" key="12">
    <source>
        <dbReference type="Pfam" id="PF08543"/>
    </source>
</evidence>
<proteinExistence type="inferred from homology"/>
<dbReference type="Gene3D" id="3.40.1190.20">
    <property type="match status" value="1"/>
</dbReference>
<evidence type="ECO:0000256" key="8">
    <source>
        <dbReference type="ARBA" id="ARBA00022977"/>
    </source>
</evidence>
<evidence type="ECO:0000256" key="11">
    <source>
        <dbReference type="ARBA" id="ARBA00043176"/>
    </source>
</evidence>
<comment type="pathway">
    <text evidence="3">Cofactor biosynthesis; thiamine diphosphate biosynthesis; 4-amino-2-methyl-5-diphosphomethylpyrimidine from 5-amino-1-(5-phospho-D-ribosyl)imidazole: step 3/3.</text>
</comment>
<dbReference type="GO" id="GO:0008972">
    <property type="term" value="F:phosphomethylpyrimidine kinase activity"/>
    <property type="evidence" value="ECO:0007669"/>
    <property type="project" value="UniProtKB-EC"/>
</dbReference>
<dbReference type="GO" id="GO:0008902">
    <property type="term" value="F:hydroxymethylpyrimidine kinase activity"/>
    <property type="evidence" value="ECO:0007669"/>
    <property type="project" value="UniProtKB-EC"/>
</dbReference>
<evidence type="ECO:0000256" key="9">
    <source>
        <dbReference type="ARBA" id="ARBA00037917"/>
    </source>
</evidence>
<comment type="catalytic activity">
    <reaction evidence="2">
        <text>4-amino-2-methyl-5-(phosphooxymethyl)pyrimidine + ATP = 4-amino-2-methyl-5-(diphosphooxymethyl)pyrimidine + ADP</text>
        <dbReference type="Rhea" id="RHEA:19893"/>
        <dbReference type="ChEBI" id="CHEBI:30616"/>
        <dbReference type="ChEBI" id="CHEBI:57841"/>
        <dbReference type="ChEBI" id="CHEBI:58354"/>
        <dbReference type="ChEBI" id="CHEBI:456216"/>
        <dbReference type="EC" id="2.7.4.7"/>
    </reaction>
</comment>
<evidence type="ECO:0000256" key="1">
    <source>
        <dbReference type="ARBA" id="ARBA00000151"/>
    </source>
</evidence>
<evidence type="ECO:0000256" key="2">
    <source>
        <dbReference type="ARBA" id="ARBA00000565"/>
    </source>
</evidence>
<keyword evidence="13" id="KW-0418">Kinase</keyword>
<dbReference type="InterPro" id="IPR004399">
    <property type="entry name" value="HMP/HMP-P_kinase_dom"/>
</dbReference>
<dbReference type="CDD" id="cd01169">
    <property type="entry name" value="HMPP_kinase"/>
    <property type="match status" value="1"/>
</dbReference>
<evidence type="ECO:0000256" key="7">
    <source>
        <dbReference type="ARBA" id="ARBA00019161"/>
    </source>
</evidence>
<keyword evidence="14" id="KW-1185">Reference proteome</keyword>
<keyword evidence="8" id="KW-0784">Thiamine biosynthesis</keyword>
<dbReference type="NCBIfam" id="TIGR00097">
    <property type="entry name" value="HMP-P_kinase"/>
    <property type="match status" value="1"/>
</dbReference>
<dbReference type="PANTHER" id="PTHR20858">
    <property type="entry name" value="PHOSPHOMETHYLPYRIMIDINE KINASE"/>
    <property type="match status" value="1"/>
</dbReference>
<comment type="pathway">
    <text evidence="9">Cofactor biosynthesis; thiamine diphosphate biosynthesis; 4-amino-2-methyl-5-diphosphomethylpyrimidine from 5-amino-1-(5-phospho-D-ribosyl)imidazole: step 2/3.</text>
</comment>
<dbReference type="EC" id="2.7.4.7" evidence="6"/>
<dbReference type="PANTHER" id="PTHR20858:SF17">
    <property type="entry name" value="HYDROXYMETHYLPYRIMIDINE_PHOSPHOMETHYLPYRIMIDINE KINASE THI20-RELATED"/>
    <property type="match status" value="1"/>
</dbReference>
<evidence type="ECO:0000256" key="4">
    <source>
        <dbReference type="ARBA" id="ARBA00009879"/>
    </source>
</evidence>
<sequence length="265" mass="27816">MKKQFPQALTIAGSDSGGGAGMQADLKTMQMRHVFGASVVVAVTAQNTRGVNDAFTLPKTIIDEQFEAIADDLAIKAVKSGMLANSDTVRTVAKNLRKFNFGPYILDPVMVAKGGAHLLTDDAVATVKQELLPLASLVTPNLPEAEVLTGITIKDQGAMRVAAEKLQTLGAKNVLVKGGHLDTETAASDYVLLADGTDFWLSGPRFETINTHGTGDTISACIAAEIAKGTDLKSAIQIGKAYVTATIRDGILVGHGHGPLNHWAV</sequence>
<dbReference type="InterPro" id="IPR029056">
    <property type="entry name" value="Ribokinase-like"/>
</dbReference>
<organism evidence="13 14">
    <name type="scientific">Limosilactobacillus alvi</name>
    <dbReference type="NCBI Taxonomy" id="990412"/>
    <lineage>
        <taxon>Bacteria</taxon>
        <taxon>Bacillati</taxon>
        <taxon>Bacillota</taxon>
        <taxon>Bacilli</taxon>
        <taxon>Lactobacillales</taxon>
        <taxon>Lactobacillaceae</taxon>
        <taxon>Limosilactobacillus</taxon>
    </lineage>
</organism>
<evidence type="ECO:0000256" key="6">
    <source>
        <dbReference type="ARBA" id="ARBA00012963"/>
    </source>
</evidence>
<evidence type="ECO:0000313" key="14">
    <source>
        <dbReference type="Proteomes" id="UP000776629"/>
    </source>
</evidence>
<dbReference type="RefSeq" id="WP_204776725.1">
    <property type="nucleotide sequence ID" value="NZ_JACJJQ010000029.1"/>
</dbReference>
<comment type="similarity">
    <text evidence="4">Belongs to the ThiD family.</text>
</comment>
<dbReference type="InterPro" id="IPR013749">
    <property type="entry name" value="PM/HMP-P_kinase-1"/>
</dbReference>
<name>A0ABS2EPL0_9LACO</name>
<evidence type="ECO:0000256" key="5">
    <source>
        <dbReference type="ARBA" id="ARBA00012135"/>
    </source>
</evidence>
<dbReference type="EC" id="2.7.1.49" evidence="5"/>